<dbReference type="InterPro" id="IPR029071">
    <property type="entry name" value="Ubiquitin-like_domsf"/>
</dbReference>
<dbReference type="InterPro" id="IPR019748">
    <property type="entry name" value="FERM_central"/>
</dbReference>
<organism evidence="5 6">
    <name type="scientific">Syphacia muris</name>
    <dbReference type="NCBI Taxonomy" id="451379"/>
    <lineage>
        <taxon>Eukaryota</taxon>
        <taxon>Metazoa</taxon>
        <taxon>Ecdysozoa</taxon>
        <taxon>Nematoda</taxon>
        <taxon>Chromadorea</taxon>
        <taxon>Rhabditida</taxon>
        <taxon>Spirurina</taxon>
        <taxon>Oxyuridomorpha</taxon>
        <taxon>Oxyuroidea</taxon>
        <taxon>Oxyuridae</taxon>
        <taxon>Syphacia</taxon>
    </lineage>
</organism>
<comment type="subcellular location">
    <subcellularLocation>
        <location evidence="1">Cell junction</location>
        <location evidence="1">Adherens junction</location>
    </subcellularLocation>
    <subcellularLocation>
        <location evidence="3">Cell projection</location>
        <location evidence="3">Rhabdomere</location>
    </subcellularLocation>
</comment>
<feature type="domain" description="FERM" evidence="4">
    <location>
        <begin position="30"/>
        <end position="318"/>
    </location>
</feature>
<dbReference type="GO" id="GO:0005856">
    <property type="term" value="C:cytoskeleton"/>
    <property type="evidence" value="ECO:0007669"/>
    <property type="project" value="TreeGrafter"/>
</dbReference>
<accession>A0A158R4Q4</accession>
<dbReference type="InterPro" id="IPR035963">
    <property type="entry name" value="FERM_2"/>
</dbReference>
<dbReference type="PROSITE" id="PS00660">
    <property type="entry name" value="FERM_1"/>
    <property type="match status" value="1"/>
</dbReference>
<name>A0A158R4Q4_9BILA</name>
<evidence type="ECO:0000259" key="4">
    <source>
        <dbReference type="PROSITE" id="PS50057"/>
    </source>
</evidence>
<dbReference type="InterPro" id="IPR018979">
    <property type="entry name" value="FERM_N"/>
</dbReference>
<dbReference type="InterPro" id="IPR019749">
    <property type="entry name" value="Band_41_domain"/>
</dbReference>
<dbReference type="PRINTS" id="PR00935">
    <property type="entry name" value="BAND41"/>
</dbReference>
<dbReference type="PANTHER" id="PTHR23280">
    <property type="entry name" value="4.1 G PROTEIN"/>
    <property type="match status" value="1"/>
</dbReference>
<reference evidence="6" key="1">
    <citation type="submission" date="2016-04" db="UniProtKB">
        <authorList>
            <consortium name="WormBaseParasite"/>
        </authorList>
    </citation>
    <scope>IDENTIFICATION</scope>
</reference>
<dbReference type="Gene3D" id="1.20.80.10">
    <property type="match status" value="1"/>
</dbReference>
<dbReference type="FunFam" id="2.30.29.30:FF:000002">
    <property type="entry name" value="Band 4.1-like protein 5 isoform 1"/>
    <property type="match status" value="1"/>
</dbReference>
<sequence>MIKFGSGSYSVRETEGLNPQTLTSPTFRTIICTVFFLDDTERSFEIDRYAKGHVLLDKVFEHLELVEKDYFGLQFMSFIESSQTGIKKWLDPAKSIRKQMFCPPFRLYFRVKFYISDPSRLTEEYTRYHIFLQLRRDLLENRLVCTENMAALLSSYAVQSEFGDYNEEEMGTNYLNDYPMIASPSPSFIKNVIELHKLHKGQTPAVAEMNFLENAKTVDTYGVDLYVAKESNDQTVEIGVSSAGVMLFRMGQRESLYPWSAIMKISFKKKLFSLYMRVINELNAEEDRILTFTVYSPEGCKALWKSCIEHHIFFRLIAPPTVPPKSLFNLGTRYRYRLALFTWFKQLLIFSIEFLSVY</sequence>
<dbReference type="Gene3D" id="2.30.29.30">
    <property type="entry name" value="Pleckstrin-homology domain (PH domain)/Phosphotyrosine-binding domain (PTB)"/>
    <property type="match status" value="1"/>
</dbReference>
<dbReference type="PROSITE" id="PS50057">
    <property type="entry name" value="FERM_3"/>
    <property type="match status" value="1"/>
</dbReference>
<dbReference type="GO" id="GO:0031032">
    <property type="term" value="P:actomyosin structure organization"/>
    <property type="evidence" value="ECO:0007669"/>
    <property type="project" value="TreeGrafter"/>
</dbReference>
<dbReference type="InterPro" id="IPR011993">
    <property type="entry name" value="PH-like_dom_sf"/>
</dbReference>
<dbReference type="AlphaFoldDB" id="A0A158R4Q4"/>
<dbReference type="Gene3D" id="3.10.20.90">
    <property type="entry name" value="Phosphatidylinositol 3-kinase Catalytic Subunit, Chain A, domain 1"/>
    <property type="match status" value="1"/>
</dbReference>
<dbReference type="GO" id="GO:0005912">
    <property type="term" value="C:adherens junction"/>
    <property type="evidence" value="ECO:0007669"/>
    <property type="project" value="UniProtKB-SubCell"/>
</dbReference>
<dbReference type="WBParaSite" id="SMUV_0000408401-mRNA-1">
    <property type="protein sequence ID" value="SMUV_0000408401-mRNA-1"/>
    <property type="gene ID" value="SMUV_0000408401"/>
</dbReference>
<dbReference type="SUPFAM" id="SSF47031">
    <property type="entry name" value="Second domain of FERM"/>
    <property type="match status" value="1"/>
</dbReference>
<dbReference type="Pfam" id="PF00373">
    <property type="entry name" value="FERM_M"/>
    <property type="match status" value="1"/>
</dbReference>
<dbReference type="InterPro" id="IPR018980">
    <property type="entry name" value="FERM_PH-like_C"/>
</dbReference>
<dbReference type="InterPro" id="IPR014352">
    <property type="entry name" value="FERM/acyl-CoA-bd_prot_sf"/>
</dbReference>
<evidence type="ECO:0000313" key="6">
    <source>
        <dbReference type="WBParaSite" id="SMUV_0000408401-mRNA-1"/>
    </source>
</evidence>
<dbReference type="SMART" id="SM00295">
    <property type="entry name" value="B41"/>
    <property type="match status" value="1"/>
</dbReference>
<dbReference type="SUPFAM" id="SSF50729">
    <property type="entry name" value="PH domain-like"/>
    <property type="match status" value="1"/>
</dbReference>
<dbReference type="InterPro" id="IPR000299">
    <property type="entry name" value="FERM_domain"/>
</dbReference>
<keyword evidence="5" id="KW-1185">Reference proteome</keyword>
<dbReference type="Pfam" id="PF09380">
    <property type="entry name" value="FERM_C"/>
    <property type="match status" value="1"/>
</dbReference>
<protein>
    <recommendedName>
        <fullName evidence="2">Moesin/ezrin/radixin homolog 1</fullName>
    </recommendedName>
</protein>
<dbReference type="InterPro" id="IPR000798">
    <property type="entry name" value="Ez/rad/moesin-like"/>
</dbReference>
<evidence type="ECO:0000256" key="3">
    <source>
        <dbReference type="ARBA" id="ARBA00043944"/>
    </source>
</evidence>
<dbReference type="InterPro" id="IPR019747">
    <property type="entry name" value="FERM_CS"/>
</dbReference>
<dbReference type="Proteomes" id="UP000046393">
    <property type="component" value="Unplaced"/>
</dbReference>
<evidence type="ECO:0000313" key="5">
    <source>
        <dbReference type="Proteomes" id="UP000046393"/>
    </source>
</evidence>
<dbReference type="CDD" id="cd17100">
    <property type="entry name" value="FERM_F1_PTPN3_like"/>
    <property type="match status" value="1"/>
</dbReference>
<dbReference type="PANTHER" id="PTHR23280:SF27">
    <property type="entry name" value="TYROSINE-PROTEIN PHOSPHATASE NON-RECEPTOR TYPE"/>
    <property type="match status" value="1"/>
</dbReference>
<dbReference type="SMART" id="SM01196">
    <property type="entry name" value="FERM_C"/>
    <property type="match status" value="1"/>
</dbReference>
<dbReference type="PRINTS" id="PR00661">
    <property type="entry name" value="ERMFAMILY"/>
</dbReference>
<dbReference type="GO" id="GO:0008092">
    <property type="term" value="F:cytoskeletal protein binding"/>
    <property type="evidence" value="ECO:0007669"/>
    <property type="project" value="InterPro"/>
</dbReference>
<proteinExistence type="predicted"/>
<dbReference type="FunFam" id="1.20.80.10:FF:000006">
    <property type="entry name" value="FERM domain-containing protein 5 isoform X1"/>
    <property type="match status" value="1"/>
</dbReference>
<dbReference type="CDD" id="cd14473">
    <property type="entry name" value="FERM_B-lobe"/>
    <property type="match status" value="1"/>
</dbReference>
<evidence type="ECO:0000256" key="1">
    <source>
        <dbReference type="ARBA" id="ARBA00004536"/>
    </source>
</evidence>
<evidence type="ECO:0000256" key="2">
    <source>
        <dbReference type="ARBA" id="ARBA00022025"/>
    </source>
</evidence>
<dbReference type="SUPFAM" id="SSF54236">
    <property type="entry name" value="Ubiquitin-like"/>
    <property type="match status" value="1"/>
</dbReference>
<dbReference type="STRING" id="451379.A0A158R4Q4"/>
<dbReference type="Pfam" id="PF09379">
    <property type="entry name" value="FERM_N"/>
    <property type="match status" value="1"/>
</dbReference>